<keyword evidence="1" id="KW-1185">Reference proteome</keyword>
<dbReference type="WBParaSite" id="L893_g17659.t1">
    <property type="protein sequence ID" value="L893_g17659.t1"/>
    <property type="gene ID" value="L893_g17659"/>
</dbReference>
<proteinExistence type="predicted"/>
<sequence>MNLSDYRSQRAQIHLEDFEAVVRSLQEVRSTVSHNLMGALDELLKQVNTWTEKANGAVRNGGAEEAHLFCNKRPLTVSFLRFLL</sequence>
<evidence type="ECO:0000313" key="2">
    <source>
        <dbReference type="WBParaSite" id="L893_g17659.t1"/>
    </source>
</evidence>
<dbReference type="AlphaFoldDB" id="A0A1I7YLZ7"/>
<evidence type="ECO:0000313" key="1">
    <source>
        <dbReference type="Proteomes" id="UP000095287"/>
    </source>
</evidence>
<name>A0A1I7YLZ7_9BILA</name>
<dbReference type="Proteomes" id="UP000095287">
    <property type="component" value="Unplaced"/>
</dbReference>
<accession>A0A1I7YLZ7</accession>
<protein>
    <submittedName>
        <fullName evidence="2">WXG100 family type VII secretion target</fullName>
    </submittedName>
</protein>
<reference evidence="2" key="1">
    <citation type="submission" date="2016-11" db="UniProtKB">
        <authorList>
            <consortium name="WormBaseParasite"/>
        </authorList>
    </citation>
    <scope>IDENTIFICATION</scope>
</reference>
<organism evidence="1 2">
    <name type="scientific">Steinernema glaseri</name>
    <dbReference type="NCBI Taxonomy" id="37863"/>
    <lineage>
        <taxon>Eukaryota</taxon>
        <taxon>Metazoa</taxon>
        <taxon>Ecdysozoa</taxon>
        <taxon>Nematoda</taxon>
        <taxon>Chromadorea</taxon>
        <taxon>Rhabditida</taxon>
        <taxon>Tylenchina</taxon>
        <taxon>Panagrolaimomorpha</taxon>
        <taxon>Strongyloidoidea</taxon>
        <taxon>Steinernematidae</taxon>
        <taxon>Steinernema</taxon>
    </lineage>
</organism>